<protein>
    <submittedName>
        <fullName evidence="1">Uncharacterized protein</fullName>
    </submittedName>
</protein>
<dbReference type="EMBL" id="GBRH01184400">
    <property type="protein sequence ID" value="JAE13496.1"/>
    <property type="molecule type" value="Transcribed_RNA"/>
</dbReference>
<dbReference type="AlphaFoldDB" id="A0A0A9FT58"/>
<evidence type="ECO:0000313" key="1">
    <source>
        <dbReference type="EMBL" id="JAE13496.1"/>
    </source>
</evidence>
<name>A0A0A9FT58_ARUDO</name>
<proteinExistence type="predicted"/>
<reference evidence="1" key="1">
    <citation type="submission" date="2014-09" db="EMBL/GenBank/DDBJ databases">
        <authorList>
            <person name="Magalhaes I.L.F."/>
            <person name="Oliveira U."/>
            <person name="Santos F.R."/>
            <person name="Vidigal T.H.D.A."/>
            <person name="Brescovit A.D."/>
            <person name="Santos A.J."/>
        </authorList>
    </citation>
    <scope>NUCLEOTIDE SEQUENCE</scope>
    <source>
        <tissue evidence="1">Shoot tissue taken approximately 20 cm above the soil surface</tissue>
    </source>
</reference>
<organism evidence="1">
    <name type="scientific">Arundo donax</name>
    <name type="common">Giant reed</name>
    <name type="synonym">Donax arundinaceus</name>
    <dbReference type="NCBI Taxonomy" id="35708"/>
    <lineage>
        <taxon>Eukaryota</taxon>
        <taxon>Viridiplantae</taxon>
        <taxon>Streptophyta</taxon>
        <taxon>Embryophyta</taxon>
        <taxon>Tracheophyta</taxon>
        <taxon>Spermatophyta</taxon>
        <taxon>Magnoliopsida</taxon>
        <taxon>Liliopsida</taxon>
        <taxon>Poales</taxon>
        <taxon>Poaceae</taxon>
        <taxon>PACMAD clade</taxon>
        <taxon>Arundinoideae</taxon>
        <taxon>Arundineae</taxon>
        <taxon>Arundo</taxon>
    </lineage>
</organism>
<sequence>MRGVYDAALGINPFSTISLRKPLTRSNSSCWQ</sequence>
<reference evidence="1" key="2">
    <citation type="journal article" date="2015" name="Data Brief">
        <title>Shoot transcriptome of the giant reed, Arundo donax.</title>
        <authorList>
            <person name="Barrero R.A."/>
            <person name="Guerrero F.D."/>
            <person name="Moolhuijzen P."/>
            <person name="Goolsby J.A."/>
            <person name="Tidwell J."/>
            <person name="Bellgard S.E."/>
            <person name="Bellgard M.I."/>
        </authorList>
    </citation>
    <scope>NUCLEOTIDE SEQUENCE</scope>
    <source>
        <tissue evidence="1">Shoot tissue taken approximately 20 cm above the soil surface</tissue>
    </source>
</reference>
<accession>A0A0A9FT58</accession>